<sequence>MPRISPTALRRAHQISRHAATLLPAIRDLPSALNELRWIREHVQQLRREHPLLSSVQAERQVASLCRRRGRGVPLQYVLGTQPFGNLDMKCRPGVLIPRPEPEAYTTHLAQLIKYGSLLGKPSPSALRVLDFCTGTGCIALLLYSLLHRTIPNLHAQGIDISPKAVQLARENARYNASRDLMPSPTQQQSLAFTQADIFADTLLEDLARQDPWDVIVCNPPYISHWGFAHQTARDVRNYEPKLAQVPTVAYDGGGDHEPEDVFYARLLDIGARLKPRLMLFEVGDLKQALRVVEMALGHKGLCSTGVGVQAEVWRDWPDATPEEDEETSATICSGSRQVQIRGSGHGRSVFIRCR</sequence>
<gene>
    <name evidence="2" type="ORF">VM1G_06945</name>
</gene>
<dbReference type="PROSITE" id="PS00092">
    <property type="entry name" value="N6_MTASE"/>
    <property type="match status" value="1"/>
</dbReference>
<dbReference type="OrthoDB" id="269872at2759"/>
<dbReference type="InterPro" id="IPR050320">
    <property type="entry name" value="N5-glutamine_MTase"/>
</dbReference>
<name>A0A194W4N1_CYTMA</name>
<reference evidence="2" key="1">
    <citation type="submission" date="2014-12" db="EMBL/GenBank/DDBJ databases">
        <title>Genome Sequence of Valsa Canker Pathogens Uncovers a Specific Adaption of Colonization on Woody Bark.</title>
        <authorList>
            <person name="Yin Z."/>
            <person name="Liu H."/>
            <person name="Gao X."/>
            <person name="Li Z."/>
            <person name="Song N."/>
            <person name="Ke X."/>
            <person name="Dai Q."/>
            <person name="Wu Y."/>
            <person name="Sun Y."/>
            <person name="Xu J.-R."/>
            <person name="Kang Z.K."/>
            <person name="Wang L."/>
            <person name="Huang L."/>
        </authorList>
    </citation>
    <scope>NUCLEOTIDE SEQUENCE [LARGE SCALE GENOMIC DNA]</scope>
    <source>
        <strain evidence="2">03-8</strain>
    </source>
</reference>
<evidence type="ECO:0000259" key="1">
    <source>
        <dbReference type="Pfam" id="PF13847"/>
    </source>
</evidence>
<organism evidence="2 3">
    <name type="scientific">Cytospora mali</name>
    <name type="common">Apple Valsa canker fungus</name>
    <name type="synonym">Valsa mali</name>
    <dbReference type="NCBI Taxonomy" id="578113"/>
    <lineage>
        <taxon>Eukaryota</taxon>
        <taxon>Fungi</taxon>
        <taxon>Dikarya</taxon>
        <taxon>Ascomycota</taxon>
        <taxon>Pezizomycotina</taxon>
        <taxon>Sordariomycetes</taxon>
        <taxon>Sordariomycetidae</taxon>
        <taxon>Diaporthales</taxon>
        <taxon>Cytosporaceae</taxon>
        <taxon>Cytospora</taxon>
    </lineage>
</organism>
<keyword evidence="3" id="KW-1185">Reference proteome</keyword>
<dbReference type="SUPFAM" id="SSF53335">
    <property type="entry name" value="S-adenosyl-L-methionine-dependent methyltransferases"/>
    <property type="match status" value="1"/>
</dbReference>
<dbReference type="GO" id="GO:0003676">
    <property type="term" value="F:nucleic acid binding"/>
    <property type="evidence" value="ECO:0007669"/>
    <property type="project" value="InterPro"/>
</dbReference>
<dbReference type="Gene3D" id="1.10.8.10">
    <property type="entry name" value="DNA helicase RuvA subunit, C-terminal domain"/>
    <property type="match status" value="1"/>
</dbReference>
<dbReference type="Pfam" id="PF13847">
    <property type="entry name" value="Methyltransf_31"/>
    <property type="match status" value="1"/>
</dbReference>
<dbReference type="GO" id="GO:0032259">
    <property type="term" value="P:methylation"/>
    <property type="evidence" value="ECO:0007669"/>
    <property type="project" value="UniProtKB-KW"/>
</dbReference>
<keyword evidence="2" id="KW-0489">Methyltransferase</keyword>
<dbReference type="AlphaFoldDB" id="A0A194W4N1"/>
<dbReference type="PANTHER" id="PTHR18895:SF74">
    <property type="entry name" value="MTRF1L RELEASE FACTOR GLUTAMINE METHYLTRANSFERASE"/>
    <property type="match status" value="1"/>
</dbReference>
<dbReference type="PANTHER" id="PTHR18895">
    <property type="entry name" value="HEMK METHYLTRANSFERASE"/>
    <property type="match status" value="1"/>
</dbReference>
<dbReference type="Gene3D" id="3.40.50.150">
    <property type="entry name" value="Vaccinia Virus protein VP39"/>
    <property type="match status" value="1"/>
</dbReference>
<dbReference type="GO" id="GO:0005739">
    <property type="term" value="C:mitochondrion"/>
    <property type="evidence" value="ECO:0007669"/>
    <property type="project" value="TreeGrafter"/>
</dbReference>
<dbReference type="GO" id="GO:0008168">
    <property type="term" value="F:methyltransferase activity"/>
    <property type="evidence" value="ECO:0007669"/>
    <property type="project" value="UniProtKB-KW"/>
</dbReference>
<dbReference type="InterPro" id="IPR002052">
    <property type="entry name" value="DNA_methylase_N6_adenine_CS"/>
</dbReference>
<accession>A0A194W4N1</accession>
<evidence type="ECO:0000313" key="2">
    <source>
        <dbReference type="EMBL" id="KUI71010.1"/>
    </source>
</evidence>
<dbReference type="EMBL" id="CM003104">
    <property type="protein sequence ID" value="KUI71010.1"/>
    <property type="molecule type" value="Genomic_DNA"/>
</dbReference>
<dbReference type="SMR" id="A0A194W4N1"/>
<dbReference type="InterPro" id="IPR029063">
    <property type="entry name" value="SAM-dependent_MTases_sf"/>
</dbReference>
<proteinExistence type="predicted"/>
<evidence type="ECO:0000313" key="3">
    <source>
        <dbReference type="Proteomes" id="UP000078559"/>
    </source>
</evidence>
<feature type="domain" description="Methyltransferase" evidence="1">
    <location>
        <begin position="125"/>
        <end position="243"/>
    </location>
</feature>
<protein>
    <submittedName>
        <fullName evidence="2">Mitochondrial N(5)-glutamine methyltransferase mtq1</fullName>
    </submittedName>
</protein>
<dbReference type="CDD" id="cd02440">
    <property type="entry name" value="AdoMet_MTases"/>
    <property type="match status" value="1"/>
</dbReference>
<dbReference type="InterPro" id="IPR025714">
    <property type="entry name" value="Methyltranfer_dom"/>
</dbReference>
<keyword evidence="2" id="KW-0808">Transferase</keyword>
<dbReference type="Proteomes" id="UP000078559">
    <property type="component" value="Chromosome 7"/>
</dbReference>